<evidence type="ECO:0000313" key="4">
    <source>
        <dbReference type="Proteomes" id="UP000664991"/>
    </source>
</evidence>
<feature type="compositionally biased region" description="Basic and acidic residues" evidence="1">
    <location>
        <begin position="1"/>
        <end position="27"/>
    </location>
</feature>
<organism evidence="3 4">
    <name type="scientific">Ovis aries</name>
    <name type="common">Sheep</name>
    <dbReference type="NCBI Taxonomy" id="9940"/>
    <lineage>
        <taxon>Eukaryota</taxon>
        <taxon>Metazoa</taxon>
        <taxon>Chordata</taxon>
        <taxon>Craniata</taxon>
        <taxon>Vertebrata</taxon>
        <taxon>Euteleostomi</taxon>
        <taxon>Mammalia</taxon>
        <taxon>Eutheria</taxon>
        <taxon>Laurasiatheria</taxon>
        <taxon>Artiodactyla</taxon>
        <taxon>Ruminantia</taxon>
        <taxon>Pecora</taxon>
        <taxon>Bovidae</taxon>
        <taxon>Caprinae</taxon>
        <taxon>Ovis</taxon>
    </lineage>
</organism>
<dbReference type="EMBL" id="JAEMGP010000008">
    <property type="protein sequence ID" value="KAG5205580.1"/>
    <property type="molecule type" value="Genomic_DNA"/>
</dbReference>
<reference evidence="3 4" key="1">
    <citation type="submission" date="2020-12" db="EMBL/GenBank/DDBJ databases">
        <title>De novo assembly of Tibetan sheep genome.</title>
        <authorList>
            <person name="Li X."/>
        </authorList>
    </citation>
    <scope>NUCLEOTIDE SEQUENCE [LARGE SCALE GENOMIC DNA]</scope>
    <source>
        <tissue evidence="3">Heart</tissue>
    </source>
</reference>
<comment type="caution">
    <text evidence="3">The sequence shown here is derived from an EMBL/GenBank/DDBJ whole genome shotgun (WGS) entry which is preliminary data.</text>
</comment>
<dbReference type="InterPro" id="IPR025244">
    <property type="entry name" value="CCDC82"/>
</dbReference>
<feature type="compositionally biased region" description="Polar residues" evidence="1">
    <location>
        <begin position="82"/>
        <end position="96"/>
    </location>
</feature>
<feature type="compositionally biased region" description="Acidic residues" evidence="1">
    <location>
        <begin position="239"/>
        <end position="255"/>
    </location>
</feature>
<gene>
    <name evidence="3" type="ORF">JEQ12_018830</name>
</gene>
<protein>
    <recommendedName>
        <fullName evidence="2">Coiled-coil domain-containing protein</fullName>
    </recommendedName>
</protein>
<feature type="compositionally biased region" description="Polar residues" evidence="1">
    <location>
        <begin position="281"/>
        <end position="292"/>
    </location>
</feature>
<feature type="compositionally biased region" description="Basic and acidic residues" evidence="1">
    <location>
        <begin position="199"/>
        <end position="212"/>
    </location>
</feature>
<evidence type="ECO:0000259" key="2">
    <source>
        <dbReference type="Pfam" id="PF13846"/>
    </source>
</evidence>
<feature type="compositionally biased region" description="Acidic residues" evidence="1">
    <location>
        <begin position="46"/>
        <end position="55"/>
    </location>
</feature>
<evidence type="ECO:0000256" key="1">
    <source>
        <dbReference type="SAM" id="MobiDB-lite"/>
    </source>
</evidence>
<dbReference type="Pfam" id="PF13846">
    <property type="entry name" value="DUF4196"/>
    <property type="match status" value="1"/>
</dbReference>
<feature type="region of interest" description="Disordered" evidence="1">
    <location>
        <begin position="1"/>
        <end position="292"/>
    </location>
</feature>
<accession>A0A835ZZ61</accession>
<feature type="domain" description="Coiled-coil" evidence="2">
    <location>
        <begin position="90"/>
        <end position="200"/>
    </location>
</feature>
<name>A0A835ZZ61_SHEEP</name>
<evidence type="ECO:0000313" key="3">
    <source>
        <dbReference type="EMBL" id="KAG5205580.1"/>
    </source>
</evidence>
<dbReference type="AlphaFoldDB" id="A0A835ZZ61"/>
<sequence>MVHVRRYETRKNSKTQGHEQKSRVDWRRTKRSVAQLCESGDKLESDESVDSDEDPDSSKGSDHIKKPENTRELKLINVEGEGNSSKHLINTDNSSTYEEEKNKTKHGRIDLADHEKGSGQEEGDLRKHTGQITEEDLEEEHIKRGKRKRISVMSDSDESDDSDILARKVGVKRPRRVVEDECASVEMEQNIPEKTSASRKREQLQKLEELSKQRSRQRRNSGRDFEDSEKKSSPRSDENDVEEEEEEDNDYEFGEDGDHYIIDGFVVQDEEGDEENKSQRGEQLTTSQRKSIKQNSLCSFSDHYTHFERVVKALLDQCSRWIFSGNFI</sequence>
<proteinExistence type="predicted"/>
<feature type="compositionally biased region" description="Basic and acidic residues" evidence="1">
    <location>
        <begin position="221"/>
        <end position="238"/>
    </location>
</feature>
<feature type="compositionally biased region" description="Basic and acidic residues" evidence="1">
    <location>
        <begin position="56"/>
        <end position="74"/>
    </location>
</feature>
<feature type="compositionally biased region" description="Basic and acidic residues" evidence="1">
    <location>
        <begin position="98"/>
        <end position="127"/>
    </location>
</feature>
<dbReference type="Proteomes" id="UP000664991">
    <property type="component" value="Unassembled WGS sequence"/>
</dbReference>